<keyword evidence="7" id="KW-0028">Amino-acid biosynthesis</keyword>
<dbReference type="Gene3D" id="1.20.5.470">
    <property type="entry name" value="Single helix bin"/>
    <property type="match status" value="1"/>
</dbReference>
<dbReference type="NCBIfam" id="NF008775">
    <property type="entry name" value="PRK11819.1"/>
    <property type="match status" value="1"/>
</dbReference>
<keyword evidence="11" id="KW-0810">Translation regulation</keyword>
<dbReference type="InterPro" id="IPR048268">
    <property type="entry name" value="Arginosuc_syn_C"/>
</dbReference>
<dbReference type="PROSITE" id="PS00565">
    <property type="entry name" value="ARGININOSUCCIN_SYN_2"/>
    <property type="match status" value="1"/>
</dbReference>
<evidence type="ECO:0000256" key="4">
    <source>
        <dbReference type="ARBA" id="ARBA00022555"/>
    </source>
</evidence>
<dbReference type="InterPro" id="IPR003439">
    <property type="entry name" value="ABC_transporter-like_ATP-bd"/>
</dbReference>
<evidence type="ECO:0000256" key="6">
    <source>
        <dbReference type="ARBA" id="ARBA00022598"/>
    </source>
</evidence>
<dbReference type="InterPro" id="IPR001518">
    <property type="entry name" value="Arginosuc_synth"/>
</dbReference>
<dbReference type="SUPFAM" id="SSF69864">
    <property type="entry name" value="Argininosuccinate synthetase, C-terminal domain"/>
    <property type="match status" value="1"/>
</dbReference>
<dbReference type="NCBIfam" id="TIGR00032">
    <property type="entry name" value="argG"/>
    <property type="match status" value="1"/>
</dbReference>
<dbReference type="SMART" id="SM00382">
    <property type="entry name" value="AAA"/>
    <property type="match status" value="2"/>
</dbReference>
<comment type="pathway">
    <text evidence="1">Amino-acid biosynthesis; L-arginine biosynthesis; L-arginine from L-ornithine and carbamoyl phosphate: step 2/3.</text>
</comment>
<dbReference type="SUPFAM" id="SSF52402">
    <property type="entry name" value="Adenine nucleotide alpha hydrolases-like"/>
    <property type="match status" value="1"/>
</dbReference>
<keyword evidence="4" id="KW-0820">tRNA-binding</keyword>
<dbReference type="PANTHER" id="PTHR43858">
    <property type="entry name" value="ENERGY-DEPENDENT TRANSLATIONAL THROTTLE PROTEIN ETTA"/>
    <property type="match status" value="1"/>
</dbReference>
<keyword evidence="4" id="KW-0694">RNA-binding</keyword>
<keyword evidence="5" id="KW-0055">Arginine biosynthesis</keyword>
<dbReference type="InterPro" id="IPR048267">
    <property type="entry name" value="Arginosuc_syn_N"/>
</dbReference>
<evidence type="ECO:0000259" key="13">
    <source>
        <dbReference type="PROSITE" id="PS50893"/>
    </source>
</evidence>
<evidence type="ECO:0000256" key="7">
    <source>
        <dbReference type="ARBA" id="ARBA00022605"/>
    </source>
</evidence>
<evidence type="ECO:0000256" key="9">
    <source>
        <dbReference type="ARBA" id="ARBA00022741"/>
    </source>
</evidence>
<evidence type="ECO:0000313" key="14">
    <source>
        <dbReference type="EMBL" id="WIA18330.1"/>
    </source>
</evidence>
<protein>
    <recommendedName>
        <fullName evidence="3">argininosuccinate synthase</fullName>
        <ecNumber evidence="3">6.3.4.5</ecNumber>
    </recommendedName>
</protein>
<dbReference type="PANTHER" id="PTHR43858:SF1">
    <property type="entry name" value="ABC TRANSPORTER-RELATED PROTEIN"/>
    <property type="match status" value="1"/>
</dbReference>
<dbReference type="InterPro" id="IPR017871">
    <property type="entry name" value="ABC_transporter-like_CS"/>
</dbReference>
<evidence type="ECO:0000256" key="10">
    <source>
        <dbReference type="ARBA" id="ARBA00022840"/>
    </source>
</evidence>
<keyword evidence="8" id="KW-0699">rRNA-binding</keyword>
<dbReference type="CDD" id="cd03221">
    <property type="entry name" value="ABCF_EF-3"/>
    <property type="match status" value="2"/>
</dbReference>
<dbReference type="NCBIfam" id="TIGR03719">
    <property type="entry name" value="ABC_ABC_ChvD"/>
    <property type="match status" value="1"/>
</dbReference>
<evidence type="ECO:0000256" key="12">
    <source>
        <dbReference type="SAM" id="MobiDB-lite"/>
    </source>
</evidence>
<reference evidence="14 15" key="1">
    <citation type="submission" date="2023-05" db="EMBL/GenBank/DDBJ databases">
        <title>A 100% complete, gapless, phased diploid assembly of the Scenedesmus obliquus UTEX 3031 genome.</title>
        <authorList>
            <person name="Biondi T.C."/>
            <person name="Hanschen E.R."/>
            <person name="Kwon T."/>
            <person name="Eng W."/>
            <person name="Kruse C.P.S."/>
            <person name="Koehler S.I."/>
            <person name="Kunde Y."/>
            <person name="Gleasner C.D."/>
            <person name="You Mak K.T."/>
            <person name="Polle J."/>
            <person name="Hovde B.T."/>
            <person name="Starkenburg S.R."/>
        </authorList>
    </citation>
    <scope>NUCLEOTIDE SEQUENCE [LARGE SCALE GENOMIC DNA]</scope>
    <source>
        <strain evidence="14 15">DOE0152z</strain>
    </source>
</reference>
<dbReference type="PROSITE" id="PS00211">
    <property type="entry name" value="ABC_TRANSPORTER_1"/>
    <property type="match status" value="2"/>
</dbReference>
<dbReference type="HAMAP" id="MF_00005">
    <property type="entry name" value="Arg_succ_synth_type1"/>
    <property type="match status" value="1"/>
</dbReference>
<keyword evidence="10" id="KW-0067">ATP-binding</keyword>
<dbReference type="PROSITE" id="PS00564">
    <property type="entry name" value="ARGININOSUCCIN_SYN_1"/>
    <property type="match status" value="1"/>
</dbReference>
<dbReference type="InterPro" id="IPR023434">
    <property type="entry name" value="Arginosuc_synth_type_1_subfam"/>
</dbReference>
<name>A0ABY8UAJ7_TETOB</name>
<dbReference type="Pfam" id="PF12848">
    <property type="entry name" value="ABC_tran_Xtn"/>
    <property type="match status" value="1"/>
</dbReference>
<dbReference type="Pfam" id="PF00005">
    <property type="entry name" value="ABC_tran"/>
    <property type="match status" value="2"/>
</dbReference>
<evidence type="ECO:0000256" key="1">
    <source>
        <dbReference type="ARBA" id="ARBA00004967"/>
    </source>
</evidence>
<dbReference type="SUPFAM" id="SSF52540">
    <property type="entry name" value="P-loop containing nucleoside triphosphate hydrolases"/>
    <property type="match status" value="2"/>
</dbReference>
<gene>
    <name evidence="14" type="ORF">OEZ85_009795</name>
</gene>
<dbReference type="NCBIfam" id="NF001770">
    <property type="entry name" value="PRK00509.1"/>
    <property type="match status" value="1"/>
</dbReference>
<feature type="domain" description="ABC transporter" evidence="13">
    <location>
        <begin position="540"/>
        <end position="793"/>
    </location>
</feature>
<evidence type="ECO:0000256" key="5">
    <source>
        <dbReference type="ARBA" id="ARBA00022571"/>
    </source>
</evidence>
<evidence type="ECO:0000313" key="15">
    <source>
        <dbReference type="Proteomes" id="UP001244341"/>
    </source>
</evidence>
<keyword evidence="15" id="KW-1185">Reference proteome</keyword>
<dbReference type="EC" id="6.3.4.5" evidence="3"/>
<accession>A0ABY8UAJ7</accession>
<evidence type="ECO:0000256" key="11">
    <source>
        <dbReference type="ARBA" id="ARBA00022845"/>
    </source>
</evidence>
<keyword evidence="9" id="KW-0547">Nucleotide-binding</keyword>
<comment type="similarity">
    <text evidence="2">Belongs to the ABC transporter superfamily. ABCF family. Translational throttle EttA subfamily.</text>
</comment>
<dbReference type="EMBL" id="CP126216">
    <property type="protein sequence ID" value="WIA18330.1"/>
    <property type="molecule type" value="Genomic_DNA"/>
</dbReference>
<feature type="region of interest" description="Disordered" evidence="12">
    <location>
        <begin position="440"/>
        <end position="532"/>
    </location>
</feature>
<dbReference type="HAMAP" id="MF_00847">
    <property type="entry name" value="EttA"/>
    <property type="match status" value="1"/>
</dbReference>
<dbReference type="InterPro" id="IPR014729">
    <property type="entry name" value="Rossmann-like_a/b/a_fold"/>
</dbReference>
<evidence type="ECO:0000256" key="2">
    <source>
        <dbReference type="ARBA" id="ARBA00005868"/>
    </source>
</evidence>
<dbReference type="Proteomes" id="UP001244341">
    <property type="component" value="Chromosome 9b"/>
</dbReference>
<dbReference type="Gene3D" id="3.40.50.620">
    <property type="entry name" value="HUPs"/>
    <property type="match status" value="1"/>
</dbReference>
<feature type="compositionally biased region" description="Basic residues" evidence="12">
    <location>
        <begin position="484"/>
        <end position="499"/>
    </location>
</feature>
<dbReference type="InterPro" id="IPR018223">
    <property type="entry name" value="Arginosuc_synth_CS"/>
</dbReference>
<evidence type="ECO:0000256" key="8">
    <source>
        <dbReference type="ARBA" id="ARBA00022730"/>
    </source>
</evidence>
<dbReference type="CDD" id="cd01999">
    <property type="entry name" value="ASS"/>
    <property type="match status" value="1"/>
</dbReference>
<dbReference type="Pfam" id="PF00764">
    <property type="entry name" value="Arginosuc_synth"/>
    <property type="match status" value="1"/>
</dbReference>
<dbReference type="Gene3D" id="3.90.1260.10">
    <property type="entry name" value="Argininosuccinate synthetase, chain A, domain 2"/>
    <property type="match status" value="1"/>
</dbReference>
<dbReference type="InterPro" id="IPR027417">
    <property type="entry name" value="P-loop_NTPase"/>
</dbReference>
<dbReference type="Pfam" id="PF20979">
    <property type="entry name" value="Arginosuc_syn_C"/>
    <property type="match status" value="1"/>
</dbReference>
<keyword evidence="6" id="KW-0436">Ligase</keyword>
<evidence type="ECO:0000256" key="3">
    <source>
        <dbReference type="ARBA" id="ARBA00012286"/>
    </source>
</evidence>
<feature type="compositionally biased region" description="Low complexity" evidence="12">
    <location>
        <begin position="469"/>
        <end position="483"/>
    </location>
</feature>
<dbReference type="InterPro" id="IPR024074">
    <property type="entry name" value="AS_cat/multimer_dom_body"/>
</dbReference>
<dbReference type="Gene3D" id="3.40.50.300">
    <property type="entry name" value="P-loop containing nucleotide triphosphate hydrolases"/>
    <property type="match status" value="2"/>
</dbReference>
<dbReference type="InterPro" id="IPR022374">
    <property type="entry name" value="EttA"/>
</dbReference>
<dbReference type="InterPro" id="IPR003593">
    <property type="entry name" value="AAA+_ATPase"/>
</dbReference>
<proteinExistence type="inferred from homology"/>
<organism evidence="14 15">
    <name type="scientific">Tetradesmus obliquus</name>
    <name type="common">Green alga</name>
    <name type="synonym">Acutodesmus obliquus</name>
    <dbReference type="NCBI Taxonomy" id="3088"/>
    <lineage>
        <taxon>Eukaryota</taxon>
        <taxon>Viridiplantae</taxon>
        <taxon>Chlorophyta</taxon>
        <taxon>core chlorophytes</taxon>
        <taxon>Chlorophyceae</taxon>
        <taxon>CS clade</taxon>
        <taxon>Sphaeropleales</taxon>
        <taxon>Scenedesmaceae</taxon>
        <taxon>Tetradesmus</taxon>
    </lineage>
</organism>
<sequence>MALAGRQSTFSGSQVAARRSNARVARVARAPAVKAVASSKVKKVVLAYSGGLDTSVILKWLQDTYGCEVVTFTADLGQGEELEPARAKAEQMGVKQIFIDDLREEFVRDYVFPMFRANALYEGTYLLGTSIARPLIAKRQIEIAKEVGADAVCHGATGKGNDQVRFEVGYYSLKPDIKVIAPWREWDLNSRTKLIAYAEEAGIPVPSTKRGEPPFSMDANLLHISYEGNALEDPWAEPDESMFTRSVSPEDAPDKATYIEIGFEKGDPVTLDGAALSPAAMLTALNKVAGDNGIGRIDIVESRFVGMKSRGVYETPGGTILLTARRAMESITLDRGEAHLKDDLMPKYAELVYNGFWFSPEREALQAMVDKTQEFVTGTVRLKLYKGNTTVVGRKSPFSLYDPVIASFEDDKGLYNQADAGGFIKLQALRLRTLGVNRHKMLKHSNSRNTQSAVTQGCNIRPDSHNSLVPAVPAAASSSSSRGAHSRPSHVAAAKKKGGKAGGGGAAKGGANNSPAGTRTSTKEVRDGNSYSQETRKIILSLEKIRKVAPNGKEVLNNINLGMYLGAKIGVLGANGAGKSSLMRILAGEDTSFDGRVVRSPGIRIGYLEQEPKLDAGATVAENIAPAVQHIKDMVAEFEAVSVAMSEPGADLDALTNKMSRLQDALDACNGWEVERQVEQAMDALRCPPGDALVDVLSGGERRRVALARLLLAAPDILLLDEPTNHLDAESVGWLERFLGEFKGTVVAVTHDRYFLDNVAGWILELDRGSGIPFEGNYSEWLSAKDKRLQSEAKSQAHLQKIIAHELEFISKQAKGQQAKGRARQRRYEELVAAANSYVRNSQVDSITIPVGPRLGDKVLAVEGLVKAFGERLLVDGMSFDVPPGAVVGIIGGNGAGKSTLFRMVMQQDSPDGGRLELGETVVPMWVDQSREALDADKTVYEAISGGADEVDLNGRKVNSRAYCSWYNFKSGDQQKKVGVLSGGERNRLQLACVLKQSGNLLLLDEPTNDLDVNTLRCLEEAIVNFAGSVLVISHDRWFLDRVATHILAFEGDSKVTWFEGGYSEYEEDRRARSGGSALSPHRLKFRKLAMA</sequence>
<dbReference type="InterPro" id="IPR032781">
    <property type="entry name" value="ABC_tran_Xtn"/>
</dbReference>
<feature type="domain" description="ABC transporter" evidence="13">
    <location>
        <begin position="860"/>
        <end position="1086"/>
    </location>
</feature>
<dbReference type="PROSITE" id="PS50893">
    <property type="entry name" value="ABC_TRANSPORTER_2"/>
    <property type="match status" value="2"/>
</dbReference>
<feature type="compositionally biased region" description="Polar residues" evidence="12">
    <location>
        <begin position="447"/>
        <end position="458"/>
    </location>
</feature>